<dbReference type="Proteomes" id="UP001500689">
    <property type="component" value="Unassembled WGS sequence"/>
</dbReference>
<name>A0ABP6XVA6_9PSEU</name>
<accession>A0ABP6XVA6</accession>
<dbReference type="CDD" id="cd00093">
    <property type="entry name" value="HTH_XRE"/>
    <property type="match status" value="1"/>
</dbReference>
<dbReference type="InterPro" id="IPR014710">
    <property type="entry name" value="RmlC-like_jellyroll"/>
</dbReference>
<dbReference type="InterPro" id="IPR001387">
    <property type="entry name" value="Cro/C1-type_HTH"/>
</dbReference>
<dbReference type="Gene3D" id="2.60.120.10">
    <property type="entry name" value="Jelly Rolls"/>
    <property type="match status" value="1"/>
</dbReference>
<dbReference type="InterPro" id="IPR050807">
    <property type="entry name" value="TransReg_Diox_bact_type"/>
</dbReference>
<dbReference type="SMART" id="SM00530">
    <property type="entry name" value="HTH_XRE"/>
    <property type="match status" value="1"/>
</dbReference>
<dbReference type="Gene3D" id="1.10.260.40">
    <property type="entry name" value="lambda repressor-like DNA-binding domains"/>
    <property type="match status" value="1"/>
</dbReference>
<dbReference type="InterPro" id="IPR010982">
    <property type="entry name" value="Lambda_DNA-bd_dom_sf"/>
</dbReference>
<comment type="caution">
    <text evidence="4">The sequence shown here is derived from an EMBL/GenBank/DDBJ whole genome shotgun (WGS) entry which is preliminary data.</text>
</comment>
<evidence type="ECO:0000256" key="2">
    <source>
        <dbReference type="SAM" id="MobiDB-lite"/>
    </source>
</evidence>
<evidence type="ECO:0000313" key="4">
    <source>
        <dbReference type="EMBL" id="GAA3572260.1"/>
    </source>
</evidence>
<gene>
    <name evidence="4" type="ORF">GCM10022222_65540</name>
</gene>
<dbReference type="EMBL" id="BAAAZN010000017">
    <property type="protein sequence ID" value="GAA3572260.1"/>
    <property type="molecule type" value="Genomic_DNA"/>
</dbReference>
<dbReference type="PANTHER" id="PTHR46797">
    <property type="entry name" value="HTH-TYPE TRANSCRIPTIONAL REGULATOR"/>
    <property type="match status" value="1"/>
</dbReference>
<reference evidence="5" key="1">
    <citation type="journal article" date="2019" name="Int. J. Syst. Evol. Microbiol.">
        <title>The Global Catalogue of Microorganisms (GCM) 10K type strain sequencing project: providing services to taxonomists for standard genome sequencing and annotation.</title>
        <authorList>
            <consortium name="The Broad Institute Genomics Platform"/>
            <consortium name="The Broad Institute Genome Sequencing Center for Infectious Disease"/>
            <person name="Wu L."/>
            <person name="Ma J."/>
        </authorList>
    </citation>
    <scope>NUCLEOTIDE SEQUENCE [LARGE SCALE GENOMIC DNA]</scope>
    <source>
        <strain evidence="5">JCM 16898</strain>
    </source>
</reference>
<keyword evidence="5" id="KW-1185">Reference proteome</keyword>
<dbReference type="PROSITE" id="PS50943">
    <property type="entry name" value="HTH_CROC1"/>
    <property type="match status" value="1"/>
</dbReference>
<organism evidence="4 5">
    <name type="scientific">Amycolatopsis ultiminotia</name>
    <dbReference type="NCBI Taxonomy" id="543629"/>
    <lineage>
        <taxon>Bacteria</taxon>
        <taxon>Bacillati</taxon>
        <taxon>Actinomycetota</taxon>
        <taxon>Actinomycetes</taxon>
        <taxon>Pseudonocardiales</taxon>
        <taxon>Pseudonocardiaceae</taxon>
        <taxon>Amycolatopsis</taxon>
    </lineage>
</organism>
<dbReference type="Pfam" id="PF01381">
    <property type="entry name" value="HTH_3"/>
    <property type="match status" value="1"/>
</dbReference>
<dbReference type="InterPro" id="IPR011051">
    <property type="entry name" value="RmlC_Cupin_sf"/>
</dbReference>
<evidence type="ECO:0000259" key="3">
    <source>
        <dbReference type="PROSITE" id="PS50943"/>
    </source>
</evidence>
<feature type="domain" description="HTH cro/C1-type" evidence="3">
    <location>
        <begin position="33"/>
        <end position="87"/>
    </location>
</feature>
<evidence type="ECO:0000256" key="1">
    <source>
        <dbReference type="ARBA" id="ARBA00023125"/>
    </source>
</evidence>
<evidence type="ECO:0000313" key="5">
    <source>
        <dbReference type="Proteomes" id="UP001500689"/>
    </source>
</evidence>
<protein>
    <submittedName>
        <fullName evidence="4">XRE family transcriptional regulator</fullName>
    </submittedName>
</protein>
<dbReference type="SUPFAM" id="SSF51182">
    <property type="entry name" value="RmlC-like cupins"/>
    <property type="match status" value="1"/>
</dbReference>
<feature type="compositionally biased region" description="Polar residues" evidence="2">
    <location>
        <begin position="1"/>
        <end position="10"/>
    </location>
</feature>
<sequence>MFCKQNTRLGQVQPPPSSGPDARALAISVGGRIRTLRTRAGVGLTALSAGSGLGKGTLSELENGRRNPTLDTLFAIATALSVPLSDLLTGEEVHGDSVTATLLGRWAEPDALTEVYRLNIDERPQLSKPHSPGVLEVLTVLTGVAEVGPADAPVSLRATETHTFTAETDHVYRGVGGPATAVLTMRYPR</sequence>
<feature type="region of interest" description="Disordered" evidence="2">
    <location>
        <begin position="1"/>
        <end position="21"/>
    </location>
</feature>
<dbReference type="SUPFAM" id="SSF47413">
    <property type="entry name" value="lambda repressor-like DNA-binding domains"/>
    <property type="match status" value="1"/>
</dbReference>
<proteinExistence type="predicted"/>
<dbReference type="PANTHER" id="PTHR46797:SF1">
    <property type="entry name" value="METHYLPHOSPHONATE SYNTHASE"/>
    <property type="match status" value="1"/>
</dbReference>
<keyword evidence="1" id="KW-0238">DNA-binding</keyword>